<dbReference type="PROSITE" id="PS50948">
    <property type="entry name" value="PAN"/>
    <property type="match status" value="1"/>
</dbReference>
<gene>
    <name evidence="18" type="ORF">V5N11_031097</name>
</gene>
<dbReference type="AlphaFoldDB" id="A0ABD0ZK27"/>
<comment type="catalytic activity">
    <reaction evidence="10">
        <text>L-threonyl-[protein] + ATP = O-phospho-L-threonyl-[protein] + ADP + H(+)</text>
        <dbReference type="Rhea" id="RHEA:46608"/>
        <dbReference type="Rhea" id="RHEA-COMP:11060"/>
        <dbReference type="Rhea" id="RHEA-COMP:11605"/>
        <dbReference type="ChEBI" id="CHEBI:15378"/>
        <dbReference type="ChEBI" id="CHEBI:30013"/>
        <dbReference type="ChEBI" id="CHEBI:30616"/>
        <dbReference type="ChEBI" id="CHEBI:61977"/>
        <dbReference type="ChEBI" id="CHEBI:456216"/>
        <dbReference type="EC" id="2.7.11.1"/>
    </reaction>
</comment>
<dbReference type="InterPro" id="IPR003609">
    <property type="entry name" value="Pan_app"/>
</dbReference>
<feature type="domain" description="Bulb-type lectin" evidence="16">
    <location>
        <begin position="24"/>
        <end position="147"/>
    </location>
</feature>
<evidence type="ECO:0000256" key="13">
    <source>
        <dbReference type="SAM" id="Phobius"/>
    </source>
</evidence>
<dbReference type="SUPFAM" id="SSF56112">
    <property type="entry name" value="Protein kinase-like (PK-like)"/>
    <property type="match status" value="1"/>
</dbReference>
<dbReference type="PROSITE" id="PS00107">
    <property type="entry name" value="PROTEIN_KINASE_ATP"/>
    <property type="match status" value="1"/>
</dbReference>
<dbReference type="Pfam" id="PF00954">
    <property type="entry name" value="S_locus_glycop"/>
    <property type="match status" value="1"/>
</dbReference>
<keyword evidence="5 12" id="KW-0547">Nucleotide-binding</keyword>
<protein>
    <recommendedName>
        <fullName evidence="1">non-specific serine/threonine protein kinase</fullName>
        <ecNumber evidence="1">2.7.11.1</ecNumber>
    </recommendedName>
</protein>
<feature type="domain" description="Apple" evidence="17">
    <location>
        <begin position="332"/>
        <end position="412"/>
    </location>
</feature>
<evidence type="ECO:0000259" key="15">
    <source>
        <dbReference type="PROSITE" id="PS50011"/>
    </source>
</evidence>
<keyword evidence="13" id="KW-0472">Membrane</keyword>
<feature type="binding site" evidence="12">
    <location>
        <position position="523"/>
    </location>
    <ligand>
        <name>ATP</name>
        <dbReference type="ChEBI" id="CHEBI:30616"/>
    </ligand>
</feature>
<name>A0ABD0ZK27_CARAN</name>
<dbReference type="GO" id="GO:0005524">
    <property type="term" value="F:ATP binding"/>
    <property type="evidence" value="ECO:0007669"/>
    <property type="project" value="UniProtKB-UniRule"/>
</dbReference>
<dbReference type="GO" id="GO:0004674">
    <property type="term" value="F:protein serine/threonine kinase activity"/>
    <property type="evidence" value="ECO:0007669"/>
    <property type="project" value="UniProtKB-KW"/>
</dbReference>
<evidence type="ECO:0000256" key="6">
    <source>
        <dbReference type="ARBA" id="ARBA00022777"/>
    </source>
</evidence>
<keyword evidence="13" id="KW-0812">Transmembrane</keyword>
<evidence type="ECO:0000256" key="4">
    <source>
        <dbReference type="ARBA" id="ARBA00022729"/>
    </source>
</evidence>
<dbReference type="SMART" id="SM00108">
    <property type="entry name" value="B_lectin"/>
    <property type="match status" value="1"/>
</dbReference>
<evidence type="ECO:0000256" key="2">
    <source>
        <dbReference type="ARBA" id="ARBA00022527"/>
    </source>
</evidence>
<proteinExistence type="predicted"/>
<dbReference type="InterPro" id="IPR011009">
    <property type="entry name" value="Kinase-like_dom_sf"/>
</dbReference>
<keyword evidence="7 12" id="KW-0067">ATP-binding</keyword>
<dbReference type="PROSITE" id="PS50927">
    <property type="entry name" value="BULB_LECTIN"/>
    <property type="match status" value="1"/>
</dbReference>
<keyword evidence="13" id="KW-1133">Transmembrane helix</keyword>
<evidence type="ECO:0000313" key="18">
    <source>
        <dbReference type="EMBL" id="KAL1195005.1"/>
    </source>
</evidence>
<keyword evidence="3" id="KW-0808">Transferase</keyword>
<dbReference type="FunFam" id="3.30.200.20:FF:000177">
    <property type="entry name" value="Cysteine-rich receptor-like protein kinase 2"/>
    <property type="match status" value="1"/>
</dbReference>
<dbReference type="SUPFAM" id="SSF51110">
    <property type="entry name" value="alpha-D-mannose-specific plant lectins"/>
    <property type="match status" value="1"/>
</dbReference>
<dbReference type="Pfam" id="PF01453">
    <property type="entry name" value="B_lectin"/>
    <property type="match status" value="1"/>
</dbReference>
<evidence type="ECO:0000256" key="3">
    <source>
        <dbReference type="ARBA" id="ARBA00022679"/>
    </source>
</evidence>
<evidence type="ECO:0000256" key="9">
    <source>
        <dbReference type="ARBA" id="ARBA00023180"/>
    </source>
</evidence>
<dbReference type="InterPro" id="IPR001480">
    <property type="entry name" value="Bulb-type_lectin_dom"/>
</dbReference>
<evidence type="ECO:0000256" key="7">
    <source>
        <dbReference type="ARBA" id="ARBA00022840"/>
    </source>
</evidence>
<evidence type="ECO:0000313" key="19">
    <source>
        <dbReference type="Proteomes" id="UP001558713"/>
    </source>
</evidence>
<keyword evidence="2" id="KW-0723">Serine/threonine-protein kinase</keyword>
<feature type="domain" description="Protein kinase" evidence="15">
    <location>
        <begin position="495"/>
        <end position="661"/>
    </location>
</feature>
<dbReference type="PROSITE" id="PS50011">
    <property type="entry name" value="PROTEIN_KINASE_DOM"/>
    <property type="match status" value="1"/>
</dbReference>
<evidence type="ECO:0000256" key="5">
    <source>
        <dbReference type="ARBA" id="ARBA00022741"/>
    </source>
</evidence>
<comment type="catalytic activity">
    <reaction evidence="11">
        <text>L-seryl-[protein] + ATP = O-phospho-L-seryl-[protein] + ADP + H(+)</text>
        <dbReference type="Rhea" id="RHEA:17989"/>
        <dbReference type="Rhea" id="RHEA-COMP:9863"/>
        <dbReference type="Rhea" id="RHEA-COMP:11604"/>
        <dbReference type="ChEBI" id="CHEBI:15378"/>
        <dbReference type="ChEBI" id="CHEBI:29999"/>
        <dbReference type="ChEBI" id="CHEBI:30616"/>
        <dbReference type="ChEBI" id="CHEBI:83421"/>
        <dbReference type="ChEBI" id="CHEBI:456216"/>
        <dbReference type="EC" id="2.7.11.1"/>
    </reaction>
</comment>
<dbReference type="PANTHER" id="PTHR32444">
    <property type="entry name" value="BULB-TYPE LECTIN DOMAIN-CONTAINING PROTEIN"/>
    <property type="match status" value="1"/>
</dbReference>
<dbReference type="CDD" id="cd00028">
    <property type="entry name" value="B_lectin"/>
    <property type="match status" value="1"/>
</dbReference>
<evidence type="ECO:0000256" key="11">
    <source>
        <dbReference type="ARBA" id="ARBA00048679"/>
    </source>
</evidence>
<evidence type="ECO:0000256" key="10">
    <source>
        <dbReference type="ARBA" id="ARBA00047899"/>
    </source>
</evidence>
<evidence type="ECO:0000259" key="17">
    <source>
        <dbReference type="PROSITE" id="PS50948"/>
    </source>
</evidence>
<dbReference type="Gene3D" id="2.90.10.10">
    <property type="entry name" value="Bulb-type lectin domain"/>
    <property type="match status" value="1"/>
</dbReference>
<dbReference type="InterPro" id="IPR017441">
    <property type="entry name" value="Protein_kinase_ATP_BS"/>
</dbReference>
<dbReference type="CDD" id="cd01098">
    <property type="entry name" value="PAN_AP_plant"/>
    <property type="match status" value="1"/>
</dbReference>
<dbReference type="Gene3D" id="1.10.510.10">
    <property type="entry name" value="Transferase(Phosphotransferase) domain 1"/>
    <property type="match status" value="1"/>
</dbReference>
<dbReference type="FunFam" id="1.10.510.10:FF:001023">
    <property type="entry name" value="Os07g0541700 protein"/>
    <property type="match status" value="1"/>
</dbReference>
<dbReference type="PANTHER" id="PTHR32444:SF89">
    <property type="entry name" value="S GLYCOPROTEIN"/>
    <property type="match status" value="1"/>
</dbReference>
<accession>A0ABD0ZK27</accession>
<dbReference type="Pfam" id="PF08276">
    <property type="entry name" value="PAN_2"/>
    <property type="match status" value="1"/>
</dbReference>
<keyword evidence="9" id="KW-0325">Glycoprotein</keyword>
<evidence type="ECO:0000259" key="16">
    <source>
        <dbReference type="PROSITE" id="PS50927"/>
    </source>
</evidence>
<dbReference type="InterPro" id="IPR000719">
    <property type="entry name" value="Prot_kinase_dom"/>
</dbReference>
<dbReference type="Proteomes" id="UP001558713">
    <property type="component" value="Unassembled WGS sequence"/>
</dbReference>
<comment type="caution">
    <text evidence="18">The sequence shown here is derived from an EMBL/GenBank/DDBJ whole genome shotgun (WGS) entry which is preliminary data.</text>
</comment>
<dbReference type="EMBL" id="JBANAX010000737">
    <property type="protein sequence ID" value="KAL1195005.1"/>
    <property type="molecule type" value="Genomic_DNA"/>
</dbReference>
<dbReference type="EC" id="2.7.11.1" evidence="1"/>
<keyword evidence="6" id="KW-0418">Kinase</keyword>
<dbReference type="SMART" id="SM00473">
    <property type="entry name" value="PAN_AP"/>
    <property type="match status" value="1"/>
</dbReference>
<dbReference type="InterPro" id="IPR036426">
    <property type="entry name" value="Bulb-type_lectin_dom_sf"/>
</dbReference>
<organism evidence="18 19">
    <name type="scientific">Cardamine amara subsp. amara</name>
    <dbReference type="NCBI Taxonomy" id="228776"/>
    <lineage>
        <taxon>Eukaryota</taxon>
        <taxon>Viridiplantae</taxon>
        <taxon>Streptophyta</taxon>
        <taxon>Embryophyta</taxon>
        <taxon>Tracheophyta</taxon>
        <taxon>Spermatophyta</taxon>
        <taxon>Magnoliopsida</taxon>
        <taxon>eudicotyledons</taxon>
        <taxon>Gunneridae</taxon>
        <taxon>Pentapetalae</taxon>
        <taxon>rosids</taxon>
        <taxon>malvids</taxon>
        <taxon>Brassicales</taxon>
        <taxon>Brassicaceae</taxon>
        <taxon>Cardamineae</taxon>
        <taxon>Cardamine</taxon>
    </lineage>
</organism>
<feature type="signal peptide" evidence="14">
    <location>
        <begin position="1"/>
        <end position="25"/>
    </location>
</feature>
<sequence>MKRSDLIKLLGCLLLVLAFSVSVSAGEFQRRVSANNETIVSPGNVFELGLFRDEHLINNWYLGIWYKNDPKQTPVWVANRDKHFNISTGTLMFSDNNFLLLKQNNRSVWWTHLTGVNLTSHLVAELLNNGNFVVKNSSNRNNDPDEFFWQSFDTPTDTLLPEMKLGRDPKTGKERILTSWNPNDDWSISLELYKRAGLIELSMWSQQQVCIYRSEPWDGNHFLDIPFEFKLRENVEDSNFVFLMIGLNNSRLTLRRDSLDLFTWKPKTMEWKLVLSIPENCNSYQLCGPNGLCSPNTTSPCNCIQGFEPVSRWRWLTEDWSDGCQRKTLLNCTGDLFLHLKNVKLPDTKSPDIIKAIGKEECEMRCRDNCECTAYAHVHILNGQPGCVMWSEELIDIRNYSVGGRDLYVKVAATDQKDKTTTPTRDGRFSSLQITLISVGVVIAAATFIGFYFWKRHKRITTHGPTKTIITNEIAGQDKFQFMEFEAVAEATNNFSEANKLGEGGFGIVYKGTLSNGHEVAVKRLSISSSQGAKEFKNEVKIILNVLHINLVRLLGCCHQGQEKLLVYEFLENSSLNKYLFDEAQSWGLNWEKRHLIIKGIIEGLLYLHRYASPPIIHRDLKPSNNLLAKGMIPKISDFGLAKILEREETKTETDKAVGTR</sequence>
<feature type="chain" id="PRO_5044870863" description="non-specific serine/threonine protein kinase" evidence="14">
    <location>
        <begin position="26"/>
        <end position="661"/>
    </location>
</feature>
<evidence type="ECO:0000256" key="8">
    <source>
        <dbReference type="ARBA" id="ARBA00023157"/>
    </source>
</evidence>
<keyword evidence="8" id="KW-1015">Disulfide bond</keyword>
<reference evidence="18 19" key="1">
    <citation type="submission" date="2024-04" db="EMBL/GenBank/DDBJ databases">
        <title>Genome assembly C_amara_ONT_v2.</title>
        <authorList>
            <person name="Yant L."/>
            <person name="Moore C."/>
            <person name="Slenker M."/>
        </authorList>
    </citation>
    <scope>NUCLEOTIDE SEQUENCE [LARGE SCALE GENOMIC DNA]</scope>
    <source>
        <tissue evidence="18">Leaf</tissue>
    </source>
</reference>
<evidence type="ECO:0000256" key="1">
    <source>
        <dbReference type="ARBA" id="ARBA00012513"/>
    </source>
</evidence>
<keyword evidence="4 14" id="KW-0732">Signal</keyword>
<evidence type="ECO:0000256" key="14">
    <source>
        <dbReference type="SAM" id="SignalP"/>
    </source>
</evidence>
<dbReference type="SMART" id="SM00220">
    <property type="entry name" value="S_TKc"/>
    <property type="match status" value="1"/>
</dbReference>
<evidence type="ECO:0000256" key="12">
    <source>
        <dbReference type="PROSITE-ProRule" id="PRU10141"/>
    </source>
</evidence>
<dbReference type="Gene3D" id="3.30.200.20">
    <property type="entry name" value="Phosphorylase Kinase, domain 1"/>
    <property type="match status" value="1"/>
</dbReference>
<dbReference type="Pfam" id="PF00069">
    <property type="entry name" value="Pkinase"/>
    <property type="match status" value="1"/>
</dbReference>
<feature type="transmembrane region" description="Helical" evidence="13">
    <location>
        <begin position="432"/>
        <end position="454"/>
    </location>
</feature>
<dbReference type="InterPro" id="IPR000858">
    <property type="entry name" value="S_locus_glycoprot_dom"/>
</dbReference>
<keyword evidence="19" id="KW-1185">Reference proteome</keyword>